<reference evidence="3" key="1">
    <citation type="submission" date="2020-01" db="EMBL/GenBank/DDBJ databases">
        <title>Development of genomics and gene disruption for Polysphondylium violaceum indicates a role for the polyketide synthase stlB in stalk morphogenesis.</title>
        <authorList>
            <person name="Narita B."/>
            <person name="Kawabe Y."/>
            <person name="Kin K."/>
            <person name="Saito T."/>
            <person name="Gibbs R."/>
            <person name="Kuspa A."/>
            <person name="Muzny D."/>
            <person name="Queller D."/>
            <person name="Richards S."/>
            <person name="Strassman J."/>
            <person name="Sucgang R."/>
            <person name="Worley K."/>
            <person name="Schaap P."/>
        </authorList>
    </citation>
    <scope>NUCLEOTIDE SEQUENCE</scope>
    <source>
        <strain evidence="3">QSvi11</strain>
    </source>
</reference>
<protein>
    <recommendedName>
        <fullName evidence="5">Bidirectional sugar transporter SWEET</fullName>
    </recommendedName>
</protein>
<comment type="caution">
    <text evidence="3">The sequence shown here is derived from an EMBL/GenBank/DDBJ whole genome shotgun (WGS) entry which is preliminary data.</text>
</comment>
<keyword evidence="2" id="KW-0812">Transmembrane</keyword>
<sequence length="222" mass="25849">MIGASFLWTVYSLFELDENREIIFNIPIFAFGSLAPILATSIFTCHCRDARQRKIVTLFASIYLTIIYSIAAILVFAIDFDNDSIGVMALSVQIIYSMCGCLTFILIVKERSLERLDIYHSFGNLFVCLYLTVYGNFNDDMYYFMGGVLSLFYPVFQIAFYFLLKYVFIPRFPLKDEKEIQHDKESKEKEKEKQQQEQQQNESKKEKKQYVDVEIGIGHSQS</sequence>
<name>A0A8J4Q2D6_9MYCE</name>
<proteinExistence type="predicted"/>
<feature type="compositionally biased region" description="Basic and acidic residues" evidence="1">
    <location>
        <begin position="180"/>
        <end position="195"/>
    </location>
</feature>
<evidence type="ECO:0000256" key="2">
    <source>
        <dbReference type="SAM" id="Phobius"/>
    </source>
</evidence>
<feature type="transmembrane region" description="Helical" evidence="2">
    <location>
        <begin position="84"/>
        <end position="106"/>
    </location>
</feature>
<feature type="compositionally biased region" description="Basic and acidic residues" evidence="1">
    <location>
        <begin position="202"/>
        <end position="211"/>
    </location>
</feature>
<feature type="transmembrane region" description="Helical" evidence="2">
    <location>
        <begin position="22"/>
        <end position="43"/>
    </location>
</feature>
<dbReference type="EMBL" id="AJWJ01000013">
    <property type="protein sequence ID" value="KAF2078020.1"/>
    <property type="molecule type" value="Genomic_DNA"/>
</dbReference>
<evidence type="ECO:0008006" key="5">
    <source>
        <dbReference type="Google" id="ProtNLM"/>
    </source>
</evidence>
<feature type="transmembrane region" description="Helical" evidence="2">
    <location>
        <begin position="143"/>
        <end position="164"/>
    </location>
</feature>
<feature type="transmembrane region" description="Helical" evidence="2">
    <location>
        <begin position="55"/>
        <end position="78"/>
    </location>
</feature>
<evidence type="ECO:0000256" key="1">
    <source>
        <dbReference type="SAM" id="MobiDB-lite"/>
    </source>
</evidence>
<feature type="transmembrane region" description="Helical" evidence="2">
    <location>
        <begin position="118"/>
        <end position="137"/>
    </location>
</feature>
<accession>A0A8J4Q2D6</accession>
<dbReference type="PANTHER" id="PTHR10791:SF224">
    <property type="entry name" value="SUGAR TRANSPORTER SWEET"/>
    <property type="match status" value="1"/>
</dbReference>
<evidence type="ECO:0000313" key="4">
    <source>
        <dbReference type="Proteomes" id="UP000695562"/>
    </source>
</evidence>
<organism evidence="3 4">
    <name type="scientific">Polysphondylium violaceum</name>
    <dbReference type="NCBI Taxonomy" id="133409"/>
    <lineage>
        <taxon>Eukaryota</taxon>
        <taxon>Amoebozoa</taxon>
        <taxon>Evosea</taxon>
        <taxon>Eumycetozoa</taxon>
        <taxon>Dictyostelia</taxon>
        <taxon>Dictyosteliales</taxon>
        <taxon>Dictyosteliaceae</taxon>
        <taxon>Polysphondylium</taxon>
    </lineage>
</organism>
<dbReference type="GO" id="GO:0051119">
    <property type="term" value="F:sugar transmembrane transporter activity"/>
    <property type="evidence" value="ECO:0007669"/>
    <property type="project" value="InterPro"/>
</dbReference>
<dbReference type="AlphaFoldDB" id="A0A8J4Q2D6"/>
<keyword evidence="4" id="KW-1185">Reference proteome</keyword>
<dbReference type="InterPro" id="IPR047664">
    <property type="entry name" value="SWEET"/>
</dbReference>
<gene>
    <name evidence="3" type="ORF">CYY_000658</name>
</gene>
<keyword evidence="2" id="KW-1133">Transmembrane helix</keyword>
<evidence type="ECO:0000313" key="3">
    <source>
        <dbReference type="EMBL" id="KAF2078020.1"/>
    </source>
</evidence>
<feature type="region of interest" description="Disordered" evidence="1">
    <location>
        <begin position="180"/>
        <end position="222"/>
    </location>
</feature>
<dbReference type="Proteomes" id="UP000695562">
    <property type="component" value="Unassembled WGS sequence"/>
</dbReference>
<keyword evidence="2" id="KW-0472">Membrane</keyword>
<dbReference type="PANTHER" id="PTHR10791">
    <property type="entry name" value="RAG1-ACTIVATING PROTEIN 1"/>
    <property type="match status" value="1"/>
</dbReference>